<dbReference type="Gene3D" id="1.10.238.20">
    <property type="entry name" value="Pheromone/general odorant binding protein domain"/>
    <property type="match status" value="1"/>
</dbReference>
<comment type="caution">
    <text evidence="1">The sequence shown here is derived from an EMBL/GenBank/DDBJ whole genome shotgun (WGS) entry which is preliminary data.</text>
</comment>
<organism evidence="1 2">
    <name type="scientific">Meganyctiphanes norvegica</name>
    <name type="common">Northern krill</name>
    <name type="synonym">Thysanopoda norvegica</name>
    <dbReference type="NCBI Taxonomy" id="48144"/>
    <lineage>
        <taxon>Eukaryota</taxon>
        <taxon>Metazoa</taxon>
        <taxon>Ecdysozoa</taxon>
        <taxon>Arthropoda</taxon>
        <taxon>Crustacea</taxon>
        <taxon>Multicrustacea</taxon>
        <taxon>Malacostraca</taxon>
        <taxon>Eumalacostraca</taxon>
        <taxon>Eucarida</taxon>
        <taxon>Euphausiacea</taxon>
        <taxon>Euphausiidae</taxon>
        <taxon>Meganyctiphanes</taxon>
    </lineage>
</organism>
<reference evidence="1 2" key="1">
    <citation type="submission" date="2024-05" db="EMBL/GenBank/DDBJ databases">
        <authorList>
            <person name="Wallberg A."/>
        </authorList>
    </citation>
    <scope>NUCLEOTIDE SEQUENCE [LARGE SCALE GENOMIC DNA]</scope>
</reference>
<name>A0AAV2R1L2_MEGNR</name>
<sequence>LRKAVCGSLSPQECRAKAGACHLGKSFKIKDSTVWNKCAGQNGIKLQGGPDPVKTIDEILTVPGASNKAIRASIDCVYTHLGLMRNGVFDVEAVKLQLRSNIQETITNPKSKVAILGALDTCPQPTVDRMRNFLVCLAQTCVATLAKVQLPSNIIYGTCQSQTSVLVELQDH</sequence>
<dbReference type="EMBL" id="CAXKWB010012508">
    <property type="protein sequence ID" value="CAL4104810.1"/>
    <property type="molecule type" value="Genomic_DNA"/>
</dbReference>
<dbReference type="InterPro" id="IPR036728">
    <property type="entry name" value="PBP_GOBP_sf"/>
</dbReference>
<evidence type="ECO:0000313" key="2">
    <source>
        <dbReference type="Proteomes" id="UP001497623"/>
    </source>
</evidence>
<keyword evidence="2" id="KW-1185">Reference proteome</keyword>
<protein>
    <submittedName>
        <fullName evidence="1">Uncharacterized protein</fullName>
    </submittedName>
</protein>
<feature type="non-terminal residue" evidence="1">
    <location>
        <position position="1"/>
    </location>
</feature>
<evidence type="ECO:0000313" key="1">
    <source>
        <dbReference type="EMBL" id="CAL4104810.1"/>
    </source>
</evidence>
<accession>A0AAV2R1L2</accession>
<proteinExistence type="predicted"/>
<dbReference type="Proteomes" id="UP001497623">
    <property type="component" value="Unassembled WGS sequence"/>
</dbReference>
<gene>
    <name evidence="1" type="ORF">MNOR_LOCUS17854</name>
</gene>
<dbReference type="AlphaFoldDB" id="A0AAV2R1L2"/>
<dbReference type="GO" id="GO:0005549">
    <property type="term" value="F:odorant binding"/>
    <property type="evidence" value="ECO:0007669"/>
    <property type="project" value="InterPro"/>
</dbReference>